<sequence length="278" mass="31598">MYYAFASRYLKYTIVRFLVNRATRPYSDESMQVNELKKTQQDIAEKRHRAPGLNDLPPALFKDGGEVLSQHLSDLFASIWEKESAQTTEENDIDLILEEDEAQVLFDELTKVTLSFDMHFAPTKCKAMLLVMQSLNPPLTIQGEVLEVVERFTYLGSCNVIDELDAQICKARAAFANLRRPWRQNGLSLNLKGQALYASSSGRARVYAKFFPEFTKFSGVKQGESITLIQLHLTESSDSPNAYAFILALPNGSNRRETNLPYRKSIPECLPMHLLYSK</sequence>
<name>A0A075AI03_OPIVI</name>
<keyword evidence="2" id="KW-1185">Reference proteome</keyword>
<dbReference type="RefSeq" id="XP_009165434.1">
    <property type="nucleotide sequence ID" value="XM_009167170.1"/>
</dbReference>
<evidence type="ECO:0000313" key="2">
    <source>
        <dbReference type="Proteomes" id="UP000054324"/>
    </source>
</evidence>
<dbReference type="CTD" id="20317014"/>
<dbReference type="EMBL" id="KL596655">
    <property type="protein sequence ID" value="KER30784.1"/>
    <property type="molecule type" value="Genomic_DNA"/>
</dbReference>
<dbReference type="KEGG" id="ovi:T265_02826"/>
<gene>
    <name evidence="1" type="ORF">T265_02826</name>
</gene>
<dbReference type="AlphaFoldDB" id="A0A075AI03"/>
<proteinExistence type="predicted"/>
<accession>A0A075AI03</accession>
<dbReference type="Proteomes" id="UP000054324">
    <property type="component" value="Unassembled WGS sequence"/>
</dbReference>
<protein>
    <submittedName>
        <fullName evidence="1">Uncharacterized protein</fullName>
    </submittedName>
</protein>
<evidence type="ECO:0000313" key="1">
    <source>
        <dbReference type="EMBL" id="KER30784.1"/>
    </source>
</evidence>
<reference evidence="1 2" key="1">
    <citation type="submission" date="2013-11" db="EMBL/GenBank/DDBJ databases">
        <title>Opisthorchis viverrini - life in the bile duct.</title>
        <authorList>
            <person name="Young N.D."/>
            <person name="Nagarajan N."/>
            <person name="Lin S.J."/>
            <person name="Korhonen P.K."/>
            <person name="Jex A.R."/>
            <person name="Hall R.S."/>
            <person name="Safavi-Hemami H."/>
            <person name="Kaewkong W."/>
            <person name="Bertrand D."/>
            <person name="Gao S."/>
            <person name="Seet Q."/>
            <person name="Wongkham S."/>
            <person name="Teh B.T."/>
            <person name="Wongkham C."/>
            <person name="Intapan P.M."/>
            <person name="Maleewong W."/>
            <person name="Yang X."/>
            <person name="Hu M."/>
            <person name="Wang Z."/>
            <person name="Hofmann A."/>
            <person name="Sternberg P.W."/>
            <person name="Tan P."/>
            <person name="Wang J."/>
            <person name="Gasser R.B."/>
        </authorList>
    </citation>
    <scope>NUCLEOTIDE SEQUENCE [LARGE SCALE GENOMIC DNA]</scope>
</reference>
<dbReference type="OrthoDB" id="10263782at2759"/>
<organism evidence="1 2">
    <name type="scientific">Opisthorchis viverrini</name>
    <name type="common">Southeast Asian liver fluke</name>
    <dbReference type="NCBI Taxonomy" id="6198"/>
    <lineage>
        <taxon>Eukaryota</taxon>
        <taxon>Metazoa</taxon>
        <taxon>Spiralia</taxon>
        <taxon>Lophotrochozoa</taxon>
        <taxon>Platyhelminthes</taxon>
        <taxon>Trematoda</taxon>
        <taxon>Digenea</taxon>
        <taxon>Opisthorchiida</taxon>
        <taxon>Opisthorchiata</taxon>
        <taxon>Opisthorchiidae</taxon>
        <taxon>Opisthorchis</taxon>
    </lineage>
</organism>
<dbReference type="GeneID" id="20317014"/>